<keyword evidence="2" id="KW-1185">Reference proteome</keyword>
<reference evidence="1 2" key="1">
    <citation type="journal article" date="2018" name="Front. Plant Sci.">
        <title>Red Clover (Trifolium pratense) and Zigzag Clover (T. medium) - A Picture of Genomic Similarities and Differences.</title>
        <authorList>
            <person name="Dluhosova J."/>
            <person name="Istvanek J."/>
            <person name="Nedelnik J."/>
            <person name="Repkova J."/>
        </authorList>
    </citation>
    <scope>NUCLEOTIDE SEQUENCE [LARGE SCALE GENOMIC DNA]</scope>
    <source>
        <strain evidence="2">cv. 10/8</strain>
        <tissue evidence="1">Leaf</tissue>
    </source>
</reference>
<dbReference type="AlphaFoldDB" id="A0A392PZ07"/>
<protein>
    <submittedName>
        <fullName evidence="1">FAR1-related protein</fullName>
    </submittedName>
</protein>
<evidence type="ECO:0000313" key="2">
    <source>
        <dbReference type="Proteomes" id="UP000265520"/>
    </source>
</evidence>
<sequence length="95" mass="10987">MWLPCACSLAKTVNEGKAISMNDIHSHWKRLKFDAAHLCKEENADLSLLPEMEALQEMFKSADHDMKVHLKERLRQFVYPETTMMCPPPSQVKTK</sequence>
<comment type="caution">
    <text evidence="1">The sequence shown here is derived from an EMBL/GenBank/DDBJ whole genome shotgun (WGS) entry which is preliminary data.</text>
</comment>
<accession>A0A392PZ07</accession>
<organism evidence="1 2">
    <name type="scientific">Trifolium medium</name>
    <dbReference type="NCBI Taxonomy" id="97028"/>
    <lineage>
        <taxon>Eukaryota</taxon>
        <taxon>Viridiplantae</taxon>
        <taxon>Streptophyta</taxon>
        <taxon>Embryophyta</taxon>
        <taxon>Tracheophyta</taxon>
        <taxon>Spermatophyta</taxon>
        <taxon>Magnoliopsida</taxon>
        <taxon>eudicotyledons</taxon>
        <taxon>Gunneridae</taxon>
        <taxon>Pentapetalae</taxon>
        <taxon>rosids</taxon>
        <taxon>fabids</taxon>
        <taxon>Fabales</taxon>
        <taxon>Fabaceae</taxon>
        <taxon>Papilionoideae</taxon>
        <taxon>50 kb inversion clade</taxon>
        <taxon>NPAAA clade</taxon>
        <taxon>Hologalegina</taxon>
        <taxon>IRL clade</taxon>
        <taxon>Trifolieae</taxon>
        <taxon>Trifolium</taxon>
    </lineage>
</organism>
<dbReference type="Proteomes" id="UP000265520">
    <property type="component" value="Unassembled WGS sequence"/>
</dbReference>
<name>A0A392PZ07_9FABA</name>
<proteinExistence type="predicted"/>
<dbReference type="EMBL" id="LXQA010102857">
    <property type="protein sequence ID" value="MCI16882.1"/>
    <property type="molecule type" value="Genomic_DNA"/>
</dbReference>
<evidence type="ECO:0000313" key="1">
    <source>
        <dbReference type="EMBL" id="MCI16882.1"/>
    </source>
</evidence>
<feature type="non-terminal residue" evidence="1">
    <location>
        <position position="95"/>
    </location>
</feature>